<comment type="caution">
    <text evidence="2">The sequence shown here is derived from an EMBL/GenBank/DDBJ whole genome shotgun (WGS) entry which is preliminary data.</text>
</comment>
<keyword evidence="3" id="KW-1185">Reference proteome</keyword>
<proteinExistence type="predicted"/>
<keyword evidence="2" id="KW-0223">Dioxygenase</keyword>
<evidence type="ECO:0000256" key="1">
    <source>
        <dbReference type="SAM" id="SignalP"/>
    </source>
</evidence>
<dbReference type="Proteomes" id="UP000571084">
    <property type="component" value="Unassembled WGS sequence"/>
</dbReference>
<feature type="chain" id="PRO_5032871763" evidence="1">
    <location>
        <begin position="31"/>
        <end position="135"/>
    </location>
</feature>
<sequence>MTDLTKRKTLMTGLGAISAWVVCSPTAAIAAVGEQTKVGDGVTLKTLGEGKSMIPGYSKVQLREMTFQPGAVFEMHPMTNAMICHMREGELRVDQGAGEFLVKKDTIWTCMAGGKEGAKNTGKTVAIMSISDLMT</sequence>
<dbReference type="SUPFAM" id="SSF51182">
    <property type="entry name" value="RmlC-like cupins"/>
    <property type="match status" value="1"/>
</dbReference>
<dbReference type="GO" id="GO:0051213">
    <property type="term" value="F:dioxygenase activity"/>
    <property type="evidence" value="ECO:0007669"/>
    <property type="project" value="UniProtKB-KW"/>
</dbReference>
<dbReference type="EMBL" id="JACHHQ010000002">
    <property type="protein sequence ID" value="MBB5199152.1"/>
    <property type="molecule type" value="Genomic_DNA"/>
</dbReference>
<organism evidence="2 3">
    <name type="scientific">Glaciimonas immobilis</name>
    <dbReference type="NCBI Taxonomy" id="728004"/>
    <lineage>
        <taxon>Bacteria</taxon>
        <taxon>Pseudomonadati</taxon>
        <taxon>Pseudomonadota</taxon>
        <taxon>Betaproteobacteria</taxon>
        <taxon>Burkholderiales</taxon>
        <taxon>Oxalobacteraceae</taxon>
        <taxon>Glaciimonas</taxon>
    </lineage>
</organism>
<dbReference type="AlphaFoldDB" id="A0A840RPT3"/>
<evidence type="ECO:0000313" key="2">
    <source>
        <dbReference type="EMBL" id="MBB5199152.1"/>
    </source>
</evidence>
<gene>
    <name evidence="2" type="ORF">HNR39_000979</name>
</gene>
<dbReference type="InterPro" id="IPR014710">
    <property type="entry name" value="RmlC-like_jellyroll"/>
</dbReference>
<evidence type="ECO:0000313" key="3">
    <source>
        <dbReference type="Proteomes" id="UP000571084"/>
    </source>
</evidence>
<accession>A0A840RPT3</accession>
<keyword evidence="2" id="KW-0560">Oxidoreductase</keyword>
<keyword evidence="1" id="KW-0732">Signal</keyword>
<dbReference type="InterPro" id="IPR011051">
    <property type="entry name" value="RmlC_Cupin_sf"/>
</dbReference>
<dbReference type="Gene3D" id="2.60.120.10">
    <property type="entry name" value="Jelly Rolls"/>
    <property type="match status" value="1"/>
</dbReference>
<name>A0A840RPT3_9BURK</name>
<reference evidence="2 3" key="1">
    <citation type="submission" date="2020-08" db="EMBL/GenBank/DDBJ databases">
        <title>Genomic Encyclopedia of Type Strains, Phase IV (KMG-IV): sequencing the most valuable type-strain genomes for metagenomic binning, comparative biology and taxonomic classification.</title>
        <authorList>
            <person name="Goeker M."/>
        </authorList>
    </citation>
    <scope>NUCLEOTIDE SEQUENCE [LARGE SCALE GENOMIC DNA]</scope>
    <source>
        <strain evidence="2 3">DSM 23240</strain>
    </source>
</reference>
<feature type="signal peptide" evidence="1">
    <location>
        <begin position="1"/>
        <end position="30"/>
    </location>
</feature>
<protein>
    <submittedName>
        <fullName evidence="2">Quercetin dioxygenase-like cupin family protein</fullName>
    </submittedName>
</protein>
<dbReference type="RefSeq" id="WP_168055427.1">
    <property type="nucleotide sequence ID" value="NZ_JAAOZT010000006.1"/>
</dbReference>